<dbReference type="RefSeq" id="WP_096830847.1">
    <property type="nucleotide sequence ID" value="NZ_NXIB02000098.1"/>
</dbReference>
<protein>
    <submittedName>
        <fullName evidence="1">Uncharacterized protein</fullName>
    </submittedName>
</protein>
<organism evidence="1 2">
    <name type="scientific">Tychonema bourrellyi FEM_GT703</name>
    <dbReference type="NCBI Taxonomy" id="2040638"/>
    <lineage>
        <taxon>Bacteria</taxon>
        <taxon>Bacillati</taxon>
        <taxon>Cyanobacteriota</taxon>
        <taxon>Cyanophyceae</taxon>
        <taxon>Oscillatoriophycideae</taxon>
        <taxon>Oscillatoriales</taxon>
        <taxon>Microcoleaceae</taxon>
        <taxon>Tychonema</taxon>
    </lineage>
</organism>
<evidence type="ECO:0000313" key="1">
    <source>
        <dbReference type="EMBL" id="PHX54471.1"/>
    </source>
</evidence>
<dbReference type="AlphaFoldDB" id="A0A2G4EY78"/>
<dbReference type="EMBL" id="NXIB02000098">
    <property type="protein sequence ID" value="PHX54471.1"/>
    <property type="molecule type" value="Genomic_DNA"/>
</dbReference>
<gene>
    <name evidence="1" type="ORF">CP500_015920</name>
</gene>
<dbReference type="Proteomes" id="UP000226442">
    <property type="component" value="Unassembled WGS sequence"/>
</dbReference>
<keyword evidence="2" id="KW-1185">Reference proteome</keyword>
<name>A0A2G4EY78_9CYAN</name>
<comment type="caution">
    <text evidence="1">The sequence shown here is derived from an EMBL/GenBank/DDBJ whole genome shotgun (WGS) entry which is preliminary data.</text>
</comment>
<accession>A0A2G4EY78</accession>
<proteinExistence type="predicted"/>
<evidence type="ECO:0000313" key="2">
    <source>
        <dbReference type="Proteomes" id="UP000226442"/>
    </source>
</evidence>
<reference evidence="1" key="1">
    <citation type="submission" date="2017-10" db="EMBL/GenBank/DDBJ databases">
        <title>Draft genome sequence of the planktic cyanobacteria Tychonema bourrellyi isolated from alpine lentic freshwater.</title>
        <authorList>
            <person name="Tett A."/>
            <person name="Armanini F."/>
            <person name="Asnicar F."/>
            <person name="Boscaini A."/>
            <person name="Pasolli E."/>
            <person name="Zolfo M."/>
            <person name="Donati C."/>
            <person name="Salmaso N."/>
            <person name="Segata N."/>
        </authorList>
    </citation>
    <scope>NUCLEOTIDE SEQUENCE</scope>
    <source>
        <strain evidence="1">FEM_GT703</strain>
    </source>
</reference>
<sequence length="72" mass="7714">MLQEFGLNLKRPHVDTLNGWLDDISDNFAAIFGRSEGCSFTFVDGGDNGNRSIVLGDGEGFAIYPTSILSGS</sequence>